<keyword evidence="3" id="KW-1185">Reference proteome</keyword>
<dbReference type="GO" id="GO:0016020">
    <property type="term" value="C:membrane"/>
    <property type="evidence" value="ECO:0007669"/>
    <property type="project" value="GOC"/>
</dbReference>
<evidence type="ECO:0000313" key="2">
    <source>
        <dbReference type="EMBL" id="SFC44517.1"/>
    </source>
</evidence>
<dbReference type="STRING" id="402385.SAMN05421848_1387"/>
<dbReference type="InterPro" id="IPR036691">
    <property type="entry name" value="Endo/exonu/phosph_ase_sf"/>
</dbReference>
<evidence type="ECO:0000313" key="3">
    <source>
        <dbReference type="Proteomes" id="UP000199046"/>
    </source>
</evidence>
<proteinExistence type="predicted"/>
<dbReference type="Gene3D" id="3.60.10.10">
    <property type="entry name" value="Endonuclease/exonuclease/phosphatase"/>
    <property type="match status" value="1"/>
</dbReference>
<dbReference type="GO" id="GO:0004519">
    <property type="term" value="F:endonuclease activity"/>
    <property type="evidence" value="ECO:0007669"/>
    <property type="project" value="UniProtKB-KW"/>
</dbReference>
<dbReference type="AlphaFoldDB" id="A0A1I1J7F4"/>
<organism evidence="2 3">
    <name type="scientific">Kushneria avicenniae</name>
    <dbReference type="NCBI Taxonomy" id="402385"/>
    <lineage>
        <taxon>Bacteria</taxon>
        <taxon>Pseudomonadati</taxon>
        <taxon>Pseudomonadota</taxon>
        <taxon>Gammaproteobacteria</taxon>
        <taxon>Oceanospirillales</taxon>
        <taxon>Halomonadaceae</taxon>
        <taxon>Kushneria</taxon>
    </lineage>
</organism>
<keyword evidence="2" id="KW-0378">Hydrolase</keyword>
<gene>
    <name evidence="2" type="ORF">SAMN05421848_1387</name>
</gene>
<dbReference type="OrthoDB" id="5293344at2"/>
<protein>
    <submittedName>
        <fullName evidence="2">Metal-dependent hydrolase, endonuclease/exonuclease/phosphatase family</fullName>
    </submittedName>
</protein>
<sequence length="274" mass="30563">MQDDSQSDRTTSLKLLTFNMQVGIHTHAYHHYVTRSWQHFLPNRGRATRLDAMCDTFREFDVIGLQEVDGGSFRSSNINHVEYLAAQAGFPYASQQLNRDFGRFAKHSNGLLSRLAISHTSNHRLPGPKGRGAMHIRFGEGPEALHLFVLHLALGTRTQHLQLDYISELIAPLKNVIIMGDLNCTLEKLRAHPRFSRALALDQGRGIPSYPAWQPNRALDHILGSPALKMHHLRALPPLYSDHLPLAVEITLPLPCARSISIAGLGGTTPESVR</sequence>
<keyword evidence="2" id="KW-0255">Endonuclease</keyword>
<dbReference type="Pfam" id="PF03372">
    <property type="entry name" value="Exo_endo_phos"/>
    <property type="match status" value="1"/>
</dbReference>
<feature type="domain" description="Endonuclease/exonuclease/phosphatase" evidence="1">
    <location>
        <begin position="16"/>
        <end position="243"/>
    </location>
</feature>
<evidence type="ECO:0000259" key="1">
    <source>
        <dbReference type="Pfam" id="PF03372"/>
    </source>
</evidence>
<keyword evidence="2" id="KW-0269">Exonuclease</keyword>
<dbReference type="PANTHER" id="PTHR14859">
    <property type="entry name" value="CALCOFLUOR WHITE HYPERSENSITIVE PROTEIN PRECURSOR"/>
    <property type="match status" value="1"/>
</dbReference>
<dbReference type="InterPro" id="IPR005135">
    <property type="entry name" value="Endo/exonuclease/phosphatase"/>
</dbReference>
<dbReference type="EMBL" id="FOLY01000003">
    <property type="protein sequence ID" value="SFC44517.1"/>
    <property type="molecule type" value="Genomic_DNA"/>
</dbReference>
<dbReference type="GO" id="GO:0006506">
    <property type="term" value="P:GPI anchor biosynthetic process"/>
    <property type="evidence" value="ECO:0007669"/>
    <property type="project" value="TreeGrafter"/>
</dbReference>
<accession>A0A1I1J7F4</accession>
<keyword evidence="2" id="KW-0540">Nuclease</keyword>
<name>A0A1I1J7F4_9GAMM</name>
<dbReference type="InterPro" id="IPR051916">
    <property type="entry name" value="GPI-anchor_lipid_remodeler"/>
</dbReference>
<dbReference type="Proteomes" id="UP000199046">
    <property type="component" value="Unassembled WGS sequence"/>
</dbReference>
<dbReference type="SUPFAM" id="SSF56219">
    <property type="entry name" value="DNase I-like"/>
    <property type="match status" value="1"/>
</dbReference>
<dbReference type="PANTHER" id="PTHR14859:SF15">
    <property type="entry name" value="ENDONUCLEASE_EXONUCLEASE_PHOSPHATASE DOMAIN-CONTAINING PROTEIN"/>
    <property type="match status" value="1"/>
</dbReference>
<dbReference type="RefSeq" id="WP_090132219.1">
    <property type="nucleotide sequence ID" value="NZ_FOLY01000003.1"/>
</dbReference>
<reference evidence="3" key="1">
    <citation type="submission" date="2016-10" db="EMBL/GenBank/DDBJ databases">
        <authorList>
            <person name="Varghese N."/>
            <person name="Submissions S."/>
        </authorList>
    </citation>
    <scope>NUCLEOTIDE SEQUENCE [LARGE SCALE GENOMIC DNA]</scope>
    <source>
        <strain evidence="3">DSM 23439</strain>
    </source>
</reference>
<dbReference type="GO" id="GO:0004527">
    <property type="term" value="F:exonuclease activity"/>
    <property type="evidence" value="ECO:0007669"/>
    <property type="project" value="UniProtKB-KW"/>
</dbReference>